<reference evidence="15" key="2">
    <citation type="journal article" date="2019" name="IMA Fungus">
        <title>Genome sequencing and comparison of five Tilletia species to identify candidate genes for the detection of regulated species infecting wheat.</title>
        <authorList>
            <person name="Nguyen H.D.T."/>
            <person name="Sultana T."/>
            <person name="Kesanakurti P."/>
            <person name="Hambleton S."/>
        </authorList>
    </citation>
    <scope>NUCLEOTIDE SEQUENCE</scope>
    <source>
        <strain evidence="15">DAOMC 236422</strain>
    </source>
</reference>
<evidence type="ECO:0000313" key="16">
    <source>
        <dbReference type="Proteomes" id="UP000078113"/>
    </source>
</evidence>
<feature type="region of interest" description="Disordered" evidence="12">
    <location>
        <begin position="196"/>
        <end position="233"/>
    </location>
</feature>
<evidence type="ECO:0000256" key="5">
    <source>
        <dbReference type="ARBA" id="ARBA00022750"/>
    </source>
</evidence>
<name>A0A8X7N8W9_9BASI</name>
<dbReference type="PROSITE" id="PS00141">
    <property type="entry name" value="ASP_PROTEASE"/>
    <property type="match status" value="2"/>
</dbReference>
<comment type="caution">
    <text evidence="15">The sequence shown here is derived from an EMBL/GenBank/DDBJ whole genome shotgun (WGS) entry which is preliminary data.</text>
</comment>
<feature type="compositionally biased region" description="Polar residues" evidence="12">
    <location>
        <begin position="196"/>
        <end position="216"/>
    </location>
</feature>
<gene>
    <name evidence="15" type="ORF">A4X09_0g3823</name>
</gene>
<evidence type="ECO:0000256" key="8">
    <source>
        <dbReference type="ARBA" id="ARBA00023180"/>
    </source>
</evidence>
<sequence length="659" mass="69089">MNILSARFVHLALLLLALGPDSPLQPGVQALPFSTGSDGHRRFFGSTDVHARSFKATRPRIGIVVKNPDAPPQFAGTAFNMESRGVEHGGAVKNVHSDYGFIRDVPRRTEEARHTASPFDSDPGSKTLTLPLEKVGGVRLKSGKNVHPMVELKRHLNAANQRLANIRKRSVDTFLLERNPSSDLDGTAILLDPTLTLQPDNNSPQRNGTFRPSASNIPGIWHGDNGRSLGHGPAVINQTKQKRLLGGLVGALGGDTAGSPSGFGSGPANGTNSTAEAGLDGLFGSWTQPSSNSKAKMGTSTNGSAIGYPVKNLDAATGAALTGAQPTTAEQSLGLDIEANDVGYIATIQIGSTQKPFRMLIDSGSADTWVASSSCTACGTKHQRLGAESTTFKPSTNKFAITYGTGSVSGFLGHDDVYIAGLKLANHTLGVAQQQTRDFTDPSVPFDGLMGLARSELSNAGTPTPIDALFASGQVSAPVMGYRLGRVADGRNDGEVTFGGVDKLRFSGNLIEVDNVSKQGFWEAAMGGVSFGGRDLGMSGRTAILDTGTTLIVAPKNDADAVHAAIPGSKSDGQGGYYIPCTTTQSLALTFGGVTFPIDPRDMLFLPVDQTNLQGDCISAISSGQVGQKDEWLVGAVWLKNLYFATNSRTNTIGLGKLK</sequence>
<feature type="signal peptide" evidence="13">
    <location>
        <begin position="1"/>
        <end position="30"/>
    </location>
</feature>
<keyword evidence="4 11" id="KW-0645">Protease</keyword>
<dbReference type="GO" id="GO:0006508">
    <property type="term" value="P:proteolysis"/>
    <property type="evidence" value="ECO:0007669"/>
    <property type="project" value="UniProtKB-KW"/>
</dbReference>
<keyword evidence="7" id="KW-0472">Membrane</keyword>
<dbReference type="FunFam" id="2.40.70.10:FF:000060">
    <property type="entry name" value="Aspartic-type endopeptidase ctsD"/>
    <property type="match status" value="1"/>
</dbReference>
<evidence type="ECO:0000256" key="9">
    <source>
        <dbReference type="ARBA" id="ARBA00023288"/>
    </source>
</evidence>
<keyword evidence="6 11" id="KW-0378">Hydrolase</keyword>
<evidence type="ECO:0000256" key="13">
    <source>
        <dbReference type="SAM" id="SignalP"/>
    </source>
</evidence>
<feature type="domain" description="Peptidase A1" evidence="14">
    <location>
        <begin position="344"/>
        <end position="656"/>
    </location>
</feature>
<dbReference type="CDD" id="cd05471">
    <property type="entry name" value="pepsin_like"/>
    <property type="match status" value="1"/>
</dbReference>
<evidence type="ECO:0000256" key="7">
    <source>
        <dbReference type="ARBA" id="ARBA00023136"/>
    </source>
</evidence>
<evidence type="ECO:0000256" key="11">
    <source>
        <dbReference type="RuleBase" id="RU000454"/>
    </source>
</evidence>
<feature type="active site" evidence="10">
    <location>
        <position position="546"/>
    </location>
</feature>
<proteinExistence type="inferred from homology"/>
<evidence type="ECO:0000256" key="12">
    <source>
        <dbReference type="SAM" id="MobiDB-lite"/>
    </source>
</evidence>
<dbReference type="PRINTS" id="PR00792">
    <property type="entry name" value="PEPSIN"/>
</dbReference>
<evidence type="ECO:0000256" key="2">
    <source>
        <dbReference type="ARBA" id="ARBA00007447"/>
    </source>
</evidence>
<evidence type="ECO:0000256" key="4">
    <source>
        <dbReference type="ARBA" id="ARBA00022670"/>
    </source>
</evidence>
<dbReference type="EMBL" id="LWDG02000146">
    <property type="protein sequence ID" value="KAE8268523.1"/>
    <property type="molecule type" value="Genomic_DNA"/>
</dbReference>
<evidence type="ECO:0000256" key="1">
    <source>
        <dbReference type="ARBA" id="ARBA00004236"/>
    </source>
</evidence>
<evidence type="ECO:0000259" key="14">
    <source>
        <dbReference type="PROSITE" id="PS51767"/>
    </source>
</evidence>
<dbReference type="FunFam" id="2.40.70.10:FF:000008">
    <property type="entry name" value="Cathepsin D"/>
    <property type="match status" value="1"/>
</dbReference>
<dbReference type="SUPFAM" id="SSF50630">
    <property type="entry name" value="Acid proteases"/>
    <property type="match status" value="1"/>
</dbReference>
<keyword evidence="16" id="KW-1185">Reference proteome</keyword>
<feature type="region of interest" description="Disordered" evidence="12">
    <location>
        <begin position="109"/>
        <end position="128"/>
    </location>
</feature>
<dbReference type="Proteomes" id="UP000078113">
    <property type="component" value="Unassembled WGS sequence"/>
</dbReference>
<dbReference type="Gene3D" id="2.40.70.10">
    <property type="entry name" value="Acid Proteases"/>
    <property type="match status" value="2"/>
</dbReference>
<dbReference type="PANTHER" id="PTHR47966">
    <property type="entry name" value="BETA-SITE APP-CLEAVING ENZYME, ISOFORM A-RELATED"/>
    <property type="match status" value="1"/>
</dbReference>
<evidence type="ECO:0000313" key="15">
    <source>
        <dbReference type="EMBL" id="KAE8268523.1"/>
    </source>
</evidence>
<dbReference type="AlphaFoldDB" id="A0A8X7N8W9"/>
<dbReference type="PANTHER" id="PTHR47966:SF75">
    <property type="entry name" value="ENDOPEPTIDASE (CTSD), PUTATIVE (AFU_ORTHOLOGUE AFUA_4G07040)-RELATED"/>
    <property type="match status" value="1"/>
</dbReference>
<dbReference type="InterPro" id="IPR033121">
    <property type="entry name" value="PEPTIDASE_A1"/>
</dbReference>
<keyword evidence="13" id="KW-0732">Signal</keyword>
<comment type="similarity">
    <text evidence="2 11">Belongs to the peptidase A1 family.</text>
</comment>
<keyword evidence="8" id="KW-0325">Glycoprotein</keyword>
<evidence type="ECO:0000256" key="3">
    <source>
        <dbReference type="ARBA" id="ARBA00022475"/>
    </source>
</evidence>
<protein>
    <recommendedName>
        <fullName evidence="14">Peptidase A1 domain-containing protein</fullName>
    </recommendedName>
</protein>
<keyword evidence="3" id="KW-1003">Cell membrane</keyword>
<dbReference type="InterPro" id="IPR001969">
    <property type="entry name" value="Aspartic_peptidase_AS"/>
</dbReference>
<feature type="active site" evidence="10">
    <location>
        <position position="362"/>
    </location>
</feature>
<evidence type="ECO:0000256" key="6">
    <source>
        <dbReference type="ARBA" id="ARBA00022801"/>
    </source>
</evidence>
<dbReference type="GO" id="GO:0004190">
    <property type="term" value="F:aspartic-type endopeptidase activity"/>
    <property type="evidence" value="ECO:0007669"/>
    <property type="project" value="UniProtKB-KW"/>
</dbReference>
<reference evidence="15" key="1">
    <citation type="submission" date="2016-04" db="EMBL/GenBank/DDBJ databases">
        <authorList>
            <person name="Nguyen H.D."/>
            <person name="Samba Siva P."/>
            <person name="Cullis J."/>
            <person name="Levesque C.A."/>
            <person name="Hambleton S."/>
        </authorList>
    </citation>
    <scope>NUCLEOTIDE SEQUENCE</scope>
    <source>
        <strain evidence="15">DAOMC 236422</strain>
    </source>
</reference>
<evidence type="ECO:0000256" key="10">
    <source>
        <dbReference type="PIRSR" id="PIRSR601461-1"/>
    </source>
</evidence>
<dbReference type="GO" id="GO:0005886">
    <property type="term" value="C:plasma membrane"/>
    <property type="evidence" value="ECO:0007669"/>
    <property type="project" value="UniProtKB-SubCell"/>
</dbReference>
<dbReference type="PROSITE" id="PS51767">
    <property type="entry name" value="PEPTIDASE_A1"/>
    <property type="match status" value="1"/>
</dbReference>
<comment type="subcellular location">
    <subcellularLocation>
        <location evidence="1">Cell membrane</location>
    </subcellularLocation>
</comment>
<keyword evidence="5 11" id="KW-0064">Aspartyl protease</keyword>
<organism evidence="15 16">
    <name type="scientific">Tilletia walkeri</name>
    <dbReference type="NCBI Taxonomy" id="117179"/>
    <lineage>
        <taxon>Eukaryota</taxon>
        <taxon>Fungi</taxon>
        <taxon>Dikarya</taxon>
        <taxon>Basidiomycota</taxon>
        <taxon>Ustilaginomycotina</taxon>
        <taxon>Exobasidiomycetes</taxon>
        <taxon>Tilletiales</taxon>
        <taxon>Tilletiaceae</taxon>
        <taxon>Tilletia</taxon>
    </lineage>
</organism>
<accession>A0A8X7N8W9</accession>
<dbReference type="InterPro" id="IPR001461">
    <property type="entry name" value="Aspartic_peptidase_A1"/>
</dbReference>
<dbReference type="InterPro" id="IPR021109">
    <property type="entry name" value="Peptidase_aspartic_dom_sf"/>
</dbReference>
<dbReference type="InterPro" id="IPR034164">
    <property type="entry name" value="Pepsin-like_dom"/>
</dbReference>
<feature type="chain" id="PRO_5036487467" description="Peptidase A1 domain-containing protein" evidence="13">
    <location>
        <begin position="31"/>
        <end position="659"/>
    </location>
</feature>
<keyword evidence="9" id="KW-0449">Lipoprotein</keyword>
<dbReference type="Pfam" id="PF00026">
    <property type="entry name" value="Asp"/>
    <property type="match status" value="1"/>
</dbReference>